<evidence type="ECO:0000313" key="1">
    <source>
        <dbReference type="EMBL" id="GAH65783.1"/>
    </source>
</evidence>
<name>X1J7M8_9ZZZZ</name>
<gene>
    <name evidence="1" type="ORF">S03H2_48611</name>
</gene>
<dbReference type="EMBL" id="BARU01030662">
    <property type="protein sequence ID" value="GAH65783.1"/>
    <property type="molecule type" value="Genomic_DNA"/>
</dbReference>
<protein>
    <submittedName>
        <fullName evidence="1">Uncharacterized protein</fullName>
    </submittedName>
</protein>
<proteinExistence type="predicted"/>
<dbReference type="AlphaFoldDB" id="X1J7M8"/>
<organism evidence="1">
    <name type="scientific">marine sediment metagenome</name>
    <dbReference type="NCBI Taxonomy" id="412755"/>
    <lineage>
        <taxon>unclassified sequences</taxon>
        <taxon>metagenomes</taxon>
        <taxon>ecological metagenomes</taxon>
    </lineage>
</organism>
<comment type="caution">
    <text evidence="1">The sequence shown here is derived from an EMBL/GenBank/DDBJ whole genome shotgun (WGS) entry which is preliminary data.</text>
</comment>
<accession>X1J7M8</accession>
<sequence>MPYALDIPSFKMRPRGRRLRNPVILAINRP</sequence>
<feature type="non-terminal residue" evidence="1">
    <location>
        <position position="30"/>
    </location>
</feature>
<reference evidence="1" key="1">
    <citation type="journal article" date="2014" name="Front. Microbiol.">
        <title>High frequency of phylogenetically diverse reductive dehalogenase-homologous genes in deep subseafloor sedimentary metagenomes.</title>
        <authorList>
            <person name="Kawai M."/>
            <person name="Futagami T."/>
            <person name="Toyoda A."/>
            <person name="Takaki Y."/>
            <person name="Nishi S."/>
            <person name="Hori S."/>
            <person name="Arai W."/>
            <person name="Tsubouchi T."/>
            <person name="Morono Y."/>
            <person name="Uchiyama I."/>
            <person name="Ito T."/>
            <person name="Fujiyama A."/>
            <person name="Inagaki F."/>
            <person name="Takami H."/>
        </authorList>
    </citation>
    <scope>NUCLEOTIDE SEQUENCE</scope>
    <source>
        <strain evidence="1">Expedition CK06-06</strain>
    </source>
</reference>